<evidence type="ECO:0000256" key="5">
    <source>
        <dbReference type="ARBA" id="ARBA00023136"/>
    </source>
</evidence>
<dbReference type="Proteomes" id="UP000053660">
    <property type="component" value="Unassembled WGS sequence"/>
</dbReference>
<evidence type="ECO:0000256" key="4">
    <source>
        <dbReference type="ARBA" id="ARBA00022989"/>
    </source>
</evidence>
<dbReference type="InterPro" id="IPR002159">
    <property type="entry name" value="CD36_fam"/>
</dbReference>
<dbReference type="AlphaFoldDB" id="A0A0B1RQX3"/>
<protein>
    <submittedName>
        <fullName evidence="7">Uncharacterized protein</fullName>
    </submittedName>
</protein>
<evidence type="ECO:0000313" key="7">
    <source>
        <dbReference type="EMBL" id="KHJ75468.1"/>
    </source>
</evidence>
<organism evidence="7 8">
    <name type="scientific">Oesophagostomum dentatum</name>
    <name type="common">Nodular worm</name>
    <dbReference type="NCBI Taxonomy" id="61180"/>
    <lineage>
        <taxon>Eukaryota</taxon>
        <taxon>Metazoa</taxon>
        <taxon>Ecdysozoa</taxon>
        <taxon>Nematoda</taxon>
        <taxon>Chromadorea</taxon>
        <taxon>Rhabditida</taxon>
        <taxon>Rhabditina</taxon>
        <taxon>Rhabditomorpha</taxon>
        <taxon>Strongyloidea</taxon>
        <taxon>Strongylidae</taxon>
        <taxon>Oesophagostomum</taxon>
    </lineage>
</organism>
<comment type="subcellular location">
    <subcellularLocation>
        <location evidence="1">Membrane</location>
    </subcellularLocation>
</comment>
<dbReference type="PANTHER" id="PTHR11923">
    <property type="entry name" value="SCAVENGER RECEPTOR CLASS B TYPE-1 SR-B1"/>
    <property type="match status" value="1"/>
</dbReference>
<name>A0A0B1RQX3_OESDE</name>
<gene>
    <name evidence="7" type="ORF">OESDEN_24916</name>
</gene>
<evidence type="ECO:0000256" key="3">
    <source>
        <dbReference type="ARBA" id="ARBA00022692"/>
    </source>
</evidence>
<dbReference type="EMBL" id="KN612718">
    <property type="protein sequence ID" value="KHJ75468.1"/>
    <property type="molecule type" value="Genomic_DNA"/>
</dbReference>
<comment type="similarity">
    <text evidence="2">Belongs to the CD36 family.</text>
</comment>
<reference evidence="7 8" key="1">
    <citation type="submission" date="2014-03" db="EMBL/GenBank/DDBJ databases">
        <title>Draft genome of the hookworm Oesophagostomum dentatum.</title>
        <authorList>
            <person name="Mitreva M."/>
        </authorList>
    </citation>
    <scope>NUCLEOTIDE SEQUENCE [LARGE SCALE GENOMIC DNA]</scope>
    <source>
        <strain evidence="7 8">OD-Hann</strain>
    </source>
</reference>
<dbReference type="OrthoDB" id="514335at2759"/>
<proteinExistence type="inferred from homology"/>
<keyword evidence="8" id="KW-1185">Reference proteome</keyword>
<evidence type="ECO:0000256" key="2">
    <source>
        <dbReference type="ARBA" id="ARBA00010532"/>
    </source>
</evidence>
<dbReference type="GO" id="GO:0005737">
    <property type="term" value="C:cytoplasm"/>
    <property type="evidence" value="ECO:0007669"/>
    <property type="project" value="TreeGrafter"/>
</dbReference>
<keyword evidence="4" id="KW-1133">Transmembrane helix</keyword>
<accession>A0A0B1RQX3</accession>
<dbReference type="Pfam" id="PF01130">
    <property type="entry name" value="CD36"/>
    <property type="match status" value="1"/>
</dbReference>
<keyword evidence="5" id="KW-0472">Membrane</keyword>
<dbReference type="GO" id="GO:0005044">
    <property type="term" value="F:scavenger receptor activity"/>
    <property type="evidence" value="ECO:0007669"/>
    <property type="project" value="TreeGrafter"/>
</dbReference>
<keyword evidence="3" id="KW-0812">Transmembrane</keyword>
<evidence type="ECO:0000313" key="8">
    <source>
        <dbReference type="Proteomes" id="UP000053660"/>
    </source>
</evidence>
<evidence type="ECO:0000256" key="6">
    <source>
        <dbReference type="ARBA" id="ARBA00023180"/>
    </source>
</evidence>
<sequence length="124" mass="14383">METYPRKSYKLVDFASQGFWQKLAIDAVLSIWGKEFRESPFVNVTVREALFDGYHDPLIDLVCKNLVLQALCNALSIPHRIGFFYKQNNTDDGLYEVSTGLNAPWNIGKVRYYFLLTRSLRNLQ</sequence>
<keyword evidence="6" id="KW-0325">Glycoprotein</keyword>
<evidence type="ECO:0000256" key="1">
    <source>
        <dbReference type="ARBA" id="ARBA00004370"/>
    </source>
</evidence>
<dbReference type="GO" id="GO:0016020">
    <property type="term" value="C:membrane"/>
    <property type="evidence" value="ECO:0007669"/>
    <property type="project" value="UniProtKB-SubCell"/>
</dbReference>
<dbReference type="PANTHER" id="PTHR11923:SF51">
    <property type="entry name" value="LYSOSOME MEMBRANE PROTEIN 2"/>
    <property type="match status" value="1"/>
</dbReference>